<accession>A0A2A9NP12</accession>
<evidence type="ECO:0000259" key="1">
    <source>
        <dbReference type="Pfam" id="PF12697"/>
    </source>
</evidence>
<dbReference type="EMBL" id="KZ302030">
    <property type="protein sequence ID" value="PFH49413.1"/>
    <property type="molecule type" value="Genomic_DNA"/>
</dbReference>
<dbReference type="OrthoDB" id="94039at2759"/>
<dbReference type="InterPro" id="IPR029058">
    <property type="entry name" value="AB_hydrolase_fold"/>
</dbReference>
<dbReference type="InterPro" id="IPR050266">
    <property type="entry name" value="AB_hydrolase_sf"/>
</dbReference>
<dbReference type="STRING" id="703135.A0A2A9NP12"/>
<dbReference type="PANTHER" id="PTHR43798:SF5">
    <property type="entry name" value="MONOACYLGLYCEROL LIPASE ABHD6"/>
    <property type="match status" value="1"/>
</dbReference>
<name>A0A2A9NP12_9AGAR</name>
<dbReference type="Gene3D" id="3.40.50.1820">
    <property type="entry name" value="alpha/beta hydrolase"/>
    <property type="match status" value="1"/>
</dbReference>
<gene>
    <name evidence="2" type="ORF">AMATHDRAFT_63272</name>
</gene>
<dbReference type="AlphaFoldDB" id="A0A2A9NP12"/>
<feature type="domain" description="AB hydrolase-1" evidence="1">
    <location>
        <begin position="44"/>
        <end position="324"/>
    </location>
</feature>
<keyword evidence="3" id="KW-1185">Reference proteome</keyword>
<dbReference type="Proteomes" id="UP000242287">
    <property type="component" value="Unassembled WGS sequence"/>
</dbReference>
<sequence length="342" mass="38488">MMDSHGVAVRTITYEVPQEAGGPTLKVVANCYTDANSNERGLTLVLAHATGTHKEHWEPMIQHLFKLQGNRDANASSVIRAIWAIDYPNHGDSVLLNENALKEREKSISVSDYAEALVVLVKSEHLEGHRVVLVGHSAGASACMYSTKLFPKDKIPYYAIIVVEPAMIDRAIFEANIKDRQRQIGFVTKAIAAQPSVWESRKAAYDWLVKRSPWKTWDKRIVELYVEHGLRELSDGRAALKCERSEEIKGFTDFENTFQALDQIQAVCKQVPIHIVFGAVNDLVPRYSQESVIDKTKGRYVASIRTIPKAGHMVVQQQPDELANQLFSLLEDVLRDRKLSKL</sequence>
<dbReference type="PANTHER" id="PTHR43798">
    <property type="entry name" value="MONOACYLGLYCEROL LIPASE"/>
    <property type="match status" value="1"/>
</dbReference>
<protein>
    <recommendedName>
        <fullName evidence="1">AB hydrolase-1 domain-containing protein</fullName>
    </recommendedName>
</protein>
<dbReference type="GO" id="GO:0046464">
    <property type="term" value="P:acylglycerol catabolic process"/>
    <property type="evidence" value="ECO:0007669"/>
    <property type="project" value="TreeGrafter"/>
</dbReference>
<dbReference type="GO" id="GO:0047372">
    <property type="term" value="F:monoacylglycerol lipase activity"/>
    <property type="evidence" value="ECO:0007669"/>
    <property type="project" value="TreeGrafter"/>
</dbReference>
<proteinExistence type="predicted"/>
<reference evidence="2 3" key="1">
    <citation type="submission" date="2014-02" db="EMBL/GenBank/DDBJ databases">
        <title>Transposable element dynamics among asymbiotic and ectomycorrhizal Amanita fungi.</title>
        <authorList>
            <consortium name="DOE Joint Genome Institute"/>
            <person name="Hess J."/>
            <person name="Skrede I."/>
            <person name="Wolfe B."/>
            <person name="LaButti K."/>
            <person name="Ohm R.A."/>
            <person name="Grigoriev I.V."/>
            <person name="Pringle A."/>
        </authorList>
    </citation>
    <scope>NUCLEOTIDE SEQUENCE [LARGE SCALE GENOMIC DNA]</scope>
    <source>
        <strain evidence="2 3">SKay4041</strain>
    </source>
</reference>
<evidence type="ECO:0000313" key="3">
    <source>
        <dbReference type="Proteomes" id="UP000242287"/>
    </source>
</evidence>
<evidence type="ECO:0000313" key="2">
    <source>
        <dbReference type="EMBL" id="PFH49413.1"/>
    </source>
</evidence>
<dbReference type="SUPFAM" id="SSF53474">
    <property type="entry name" value="alpha/beta-Hydrolases"/>
    <property type="match status" value="1"/>
</dbReference>
<dbReference type="GO" id="GO:0016020">
    <property type="term" value="C:membrane"/>
    <property type="evidence" value="ECO:0007669"/>
    <property type="project" value="TreeGrafter"/>
</dbReference>
<dbReference type="Pfam" id="PF12697">
    <property type="entry name" value="Abhydrolase_6"/>
    <property type="match status" value="1"/>
</dbReference>
<organism evidence="2 3">
    <name type="scientific">Amanita thiersii Skay4041</name>
    <dbReference type="NCBI Taxonomy" id="703135"/>
    <lineage>
        <taxon>Eukaryota</taxon>
        <taxon>Fungi</taxon>
        <taxon>Dikarya</taxon>
        <taxon>Basidiomycota</taxon>
        <taxon>Agaricomycotina</taxon>
        <taxon>Agaricomycetes</taxon>
        <taxon>Agaricomycetidae</taxon>
        <taxon>Agaricales</taxon>
        <taxon>Pluteineae</taxon>
        <taxon>Amanitaceae</taxon>
        <taxon>Amanita</taxon>
    </lineage>
</organism>
<dbReference type="InterPro" id="IPR000073">
    <property type="entry name" value="AB_hydrolase_1"/>
</dbReference>